<name>A0A4Q1SEP7_9BACT</name>
<protein>
    <recommendedName>
        <fullName evidence="4">Major facilitator superfamily (MFS) profile domain-containing protein</fullName>
    </recommendedName>
</protein>
<keyword evidence="1" id="KW-0472">Membrane</keyword>
<dbReference type="EMBL" id="SDMK01000002">
    <property type="protein sequence ID" value="RXS95561.1"/>
    <property type="molecule type" value="Genomic_DNA"/>
</dbReference>
<organism evidence="2 3">
    <name type="scientific">Silvibacterium dinghuense</name>
    <dbReference type="NCBI Taxonomy" id="1560006"/>
    <lineage>
        <taxon>Bacteria</taxon>
        <taxon>Pseudomonadati</taxon>
        <taxon>Acidobacteriota</taxon>
        <taxon>Terriglobia</taxon>
        <taxon>Terriglobales</taxon>
        <taxon>Acidobacteriaceae</taxon>
        <taxon>Silvibacterium</taxon>
    </lineage>
</organism>
<sequence>MVLGIVVTPVAVHFASIFALGGPAALRLLYPYVLLLKNPVLGLSSELSDAFSQGMMYAQFPLYGLLMMLTLRSRGVVTAFGSAAVMHLLGVFVLFLLAHLQGAPHMQEVQ</sequence>
<dbReference type="AlphaFoldDB" id="A0A4Q1SEP7"/>
<evidence type="ECO:0000256" key="1">
    <source>
        <dbReference type="SAM" id="Phobius"/>
    </source>
</evidence>
<keyword evidence="1" id="KW-0812">Transmembrane</keyword>
<feature type="transmembrane region" description="Helical" evidence="1">
    <location>
        <begin position="76"/>
        <end position="100"/>
    </location>
</feature>
<keyword evidence="1" id="KW-1133">Transmembrane helix</keyword>
<gene>
    <name evidence="2" type="ORF">ESZ00_13420</name>
</gene>
<reference evidence="2 3" key="1">
    <citation type="journal article" date="2016" name="Int. J. Syst. Evol. Microbiol.">
        <title>Acidipila dinghuensis sp. nov., an acidobacterium isolated from forest soil.</title>
        <authorList>
            <person name="Jiang Y.W."/>
            <person name="Wang J."/>
            <person name="Chen M.H."/>
            <person name="Lv Y.Y."/>
            <person name="Qiu L.H."/>
        </authorList>
    </citation>
    <scope>NUCLEOTIDE SEQUENCE [LARGE SCALE GENOMIC DNA]</scope>
    <source>
        <strain evidence="2 3">DHOF10</strain>
    </source>
</reference>
<accession>A0A4Q1SEP7</accession>
<proteinExistence type="predicted"/>
<comment type="caution">
    <text evidence="2">The sequence shown here is derived from an EMBL/GenBank/DDBJ whole genome shotgun (WGS) entry which is preliminary data.</text>
</comment>
<dbReference type="OrthoDB" id="123054at2"/>
<evidence type="ECO:0008006" key="4">
    <source>
        <dbReference type="Google" id="ProtNLM"/>
    </source>
</evidence>
<evidence type="ECO:0000313" key="3">
    <source>
        <dbReference type="Proteomes" id="UP000290253"/>
    </source>
</evidence>
<dbReference type="RefSeq" id="WP_129208758.1">
    <property type="nucleotide sequence ID" value="NZ_BMGU01000004.1"/>
</dbReference>
<dbReference type="Proteomes" id="UP000290253">
    <property type="component" value="Unassembled WGS sequence"/>
</dbReference>
<feature type="transmembrane region" description="Helical" evidence="1">
    <location>
        <begin position="12"/>
        <end position="30"/>
    </location>
</feature>
<keyword evidence="3" id="KW-1185">Reference proteome</keyword>
<evidence type="ECO:0000313" key="2">
    <source>
        <dbReference type="EMBL" id="RXS95561.1"/>
    </source>
</evidence>
<feature type="transmembrane region" description="Helical" evidence="1">
    <location>
        <begin position="50"/>
        <end position="69"/>
    </location>
</feature>